<evidence type="ECO:0000256" key="1">
    <source>
        <dbReference type="SAM" id="Phobius"/>
    </source>
</evidence>
<proteinExistence type="predicted"/>
<feature type="transmembrane region" description="Helical" evidence="1">
    <location>
        <begin position="6"/>
        <end position="24"/>
    </location>
</feature>
<sequence length="61" mass="6956">MIILFILFILIMGSFFSGALVLFLQRKKNWGFLMLVLGGISTFLFYYSIYQGWITVPAQGA</sequence>
<accession>A0A229UXJ5</accession>
<name>A0A229UXJ5_9BACL</name>
<keyword evidence="3" id="KW-1185">Reference proteome</keyword>
<feature type="transmembrane region" description="Helical" evidence="1">
    <location>
        <begin position="31"/>
        <end position="49"/>
    </location>
</feature>
<gene>
    <name evidence="2" type="ORF">CF651_03765</name>
</gene>
<protein>
    <submittedName>
        <fullName evidence="2">Uncharacterized protein</fullName>
    </submittedName>
</protein>
<dbReference type="RefSeq" id="WP_094013464.1">
    <property type="nucleotide sequence ID" value="NZ_NMQW01000002.1"/>
</dbReference>
<dbReference type="EMBL" id="NMQW01000002">
    <property type="protein sequence ID" value="OXM88217.1"/>
    <property type="molecule type" value="Genomic_DNA"/>
</dbReference>
<keyword evidence="1" id="KW-1133">Transmembrane helix</keyword>
<dbReference type="AlphaFoldDB" id="A0A229UXJ5"/>
<dbReference type="OrthoDB" id="2629533at2"/>
<reference evidence="2 3" key="1">
    <citation type="submission" date="2017-07" db="EMBL/GenBank/DDBJ databases">
        <title>Genome sequencing and assembly of Paenibacillus rigui.</title>
        <authorList>
            <person name="Mayilraj S."/>
        </authorList>
    </citation>
    <scope>NUCLEOTIDE SEQUENCE [LARGE SCALE GENOMIC DNA]</scope>
    <source>
        <strain evidence="2 3">JCM 16352</strain>
    </source>
</reference>
<evidence type="ECO:0000313" key="3">
    <source>
        <dbReference type="Proteomes" id="UP000215509"/>
    </source>
</evidence>
<keyword evidence="1" id="KW-0812">Transmembrane</keyword>
<dbReference type="Proteomes" id="UP000215509">
    <property type="component" value="Unassembled WGS sequence"/>
</dbReference>
<comment type="caution">
    <text evidence="2">The sequence shown here is derived from an EMBL/GenBank/DDBJ whole genome shotgun (WGS) entry which is preliminary data.</text>
</comment>
<organism evidence="2 3">
    <name type="scientific">Paenibacillus rigui</name>
    <dbReference type="NCBI Taxonomy" id="554312"/>
    <lineage>
        <taxon>Bacteria</taxon>
        <taxon>Bacillati</taxon>
        <taxon>Bacillota</taxon>
        <taxon>Bacilli</taxon>
        <taxon>Bacillales</taxon>
        <taxon>Paenibacillaceae</taxon>
        <taxon>Paenibacillus</taxon>
    </lineage>
</organism>
<evidence type="ECO:0000313" key="2">
    <source>
        <dbReference type="EMBL" id="OXM88217.1"/>
    </source>
</evidence>
<keyword evidence="1" id="KW-0472">Membrane</keyword>